<comment type="caution">
    <text evidence="1">The sequence shown here is derived from an EMBL/GenBank/DDBJ whole genome shotgun (WGS) entry which is preliminary data.</text>
</comment>
<gene>
    <name evidence="1" type="ORF">THRCLA_20548</name>
</gene>
<organism evidence="1 2">
    <name type="scientific">Thraustotheca clavata</name>
    <dbReference type="NCBI Taxonomy" id="74557"/>
    <lineage>
        <taxon>Eukaryota</taxon>
        <taxon>Sar</taxon>
        <taxon>Stramenopiles</taxon>
        <taxon>Oomycota</taxon>
        <taxon>Saprolegniomycetes</taxon>
        <taxon>Saprolegniales</taxon>
        <taxon>Achlyaceae</taxon>
        <taxon>Thraustotheca</taxon>
    </lineage>
</organism>
<keyword evidence="2" id="KW-1185">Reference proteome</keyword>
<dbReference type="STRING" id="74557.A0A1W0A608"/>
<proteinExistence type="predicted"/>
<evidence type="ECO:0000313" key="2">
    <source>
        <dbReference type="Proteomes" id="UP000243217"/>
    </source>
</evidence>
<reference evidence="1 2" key="1">
    <citation type="journal article" date="2014" name="Genome Biol. Evol.">
        <title>The secreted proteins of Achlya hypogyna and Thraustotheca clavata identify the ancestral oomycete secretome and reveal gene acquisitions by horizontal gene transfer.</title>
        <authorList>
            <person name="Misner I."/>
            <person name="Blouin N."/>
            <person name="Leonard G."/>
            <person name="Richards T.A."/>
            <person name="Lane C.E."/>
        </authorList>
    </citation>
    <scope>NUCLEOTIDE SEQUENCE [LARGE SCALE GENOMIC DNA]</scope>
    <source>
        <strain evidence="1 2">ATCC 34112</strain>
    </source>
</reference>
<dbReference type="EMBL" id="JNBS01000422">
    <property type="protein sequence ID" value="OQS05724.1"/>
    <property type="molecule type" value="Genomic_DNA"/>
</dbReference>
<dbReference type="Proteomes" id="UP000243217">
    <property type="component" value="Unassembled WGS sequence"/>
</dbReference>
<sequence length="349" mass="39110">MVSVAISKNNGFFEYERVEMMIPEGIESVEDLKLLWAKAIYSEEDLFSLEGAHDVKLYHVPDGEDIDTLNDLDGILQWVWEGNSHWVLDIFGRSLITSVSNELDIDELKNGNLMEVNMLVKLQANEPYVHVGTWGPMLRPARNRSKSIPPSPLLMGLMNRSSNGQVQNEYEDIIQTMHRAQESLKKFKRMGRPVTTHSMQSILLPLAMASPSAIARHGSNILHQGVYILGESDLQKGFVQATRIWFSFDNERTLKVKKRNGSLGLKPVRQQDGWIVVQAVAESACAIAGMPEHEVFLTHVNGVDVSPLNYPSIMDRGYNPLGSFGQSVSWAGNVVPLVEEAEICELTFF</sequence>
<name>A0A1W0A608_9STRA</name>
<dbReference type="OrthoDB" id="59661at2759"/>
<dbReference type="AlphaFoldDB" id="A0A1W0A608"/>
<accession>A0A1W0A608</accession>
<protein>
    <submittedName>
        <fullName evidence="1">Uncharacterized protein</fullName>
    </submittedName>
</protein>
<evidence type="ECO:0000313" key="1">
    <source>
        <dbReference type="EMBL" id="OQS05724.1"/>
    </source>
</evidence>